<evidence type="ECO:0000313" key="2">
    <source>
        <dbReference type="EMBL" id="SAL74972.1"/>
    </source>
</evidence>
<feature type="signal peptide" evidence="1">
    <location>
        <begin position="1"/>
        <end position="20"/>
    </location>
</feature>
<gene>
    <name evidence="2" type="ORF">AWB67_04682</name>
</gene>
<keyword evidence="1" id="KW-0732">Signal</keyword>
<keyword evidence="2" id="KW-0121">Carboxypeptidase</keyword>
<dbReference type="OrthoDB" id="9799367at2"/>
<dbReference type="Proteomes" id="UP000054925">
    <property type="component" value="Unassembled WGS sequence"/>
</dbReference>
<dbReference type="EMBL" id="FCOL02000033">
    <property type="protein sequence ID" value="SAL74972.1"/>
    <property type="molecule type" value="Genomic_DNA"/>
</dbReference>
<dbReference type="GO" id="GO:0004180">
    <property type="term" value="F:carboxypeptidase activity"/>
    <property type="evidence" value="ECO:0007669"/>
    <property type="project" value="UniProtKB-KW"/>
</dbReference>
<feature type="chain" id="PRO_5011113258" evidence="1">
    <location>
        <begin position="21"/>
        <end position="106"/>
    </location>
</feature>
<evidence type="ECO:0000256" key="1">
    <source>
        <dbReference type="SAM" id="SignalP"/>
    </source>
</evidence>
<organism evidence="2 3">
    <name type="scientific">Caballeronia terrestris</name>
    <dbReference type="NCBI Taxonomy" id="1226301"/>
    <lineage>
        <taxon>Bacteria</taxon>
        <taxon>Pseudomonadati</taxon>
        <taxon>Pseudomonadota</taxon>
        <taxon>Betaproteobacteria</taxon>
        <taxon>Burkholderiales</taxon>
        <taxon>Burkholderiaceae</taxon>
        <taxon>Caballeronia</taxon>
    </lineage>
</organism>
<sequence length="106" mass="11365">MMLSRLMVQTRSASSCCAYAIVLTLSRLLSACGGDDSPAVPAYATSARPQINQLLNDTLTPGTVVYVQSVNGDGLESFETAVRCTTTPISTDAQFGRRLSMRSRRS</sequence>
<evidence type="ECO:0000313" key="3">
    <source>
        <dbReference type="Proteomes" id="UP000054925"/>
    </source>
</evidence>
<protein>
    <submittedName>
        <fullName evidence="2">Serine-type D-Ala-D-Ala carboxypeptidase</fullName>
    </submittedName>
</protein>
<keyword evidence="3" id="KW-1185">Reference proteome</keyword>
<dbReference type="RefSeq" id="WP_087658566.1">
    <property type="nucleotide sequence ID" value="NZ_FCOL02000033.1"/>
</dbReference>
<name>A0A158K1H5_9BURK</name>
<comment type="caution">
    <text evidence="2">The sequence shown here is derived from an EMBL/GenBank/DDBJ whole genome shotgun (WGS) entry which is preliminary data.</text>
</comment>
<reference evidence="2" key="1">
    <citation type="submission" date="2016-01" db="EMBL/GenBank/DDBJ databases">
        <authorList>
            <person name="Peeters C."/>
        </authorList>
    </citation>
    <scope>NUCLEOTIDE SEQUENCE [LARGE SCALE GENOMIC DNA]</scope>
    <source>
        <strain evidence="2">LMG 22937</strain>
    </source>
</reference>
<dbReference type="AlphaFoldDB" id="A0A158K1H5"/>
<accession>A0A158K1H5</accession>
<proteinExistence type="predicted"/>
<keyword evidence="2" id="KW-0378">Hydrolase</keyword>
<keyword evidence="2" id="KW-0645">Protease</keyword>